<evidence type="ECO:0000256" key="3">
    <source>
        <dbReference type="ARBA" id="ARBA00022771"/>
    </source>
</evidence>
<comment type="function">
    <text evidence="9">Probable transcriptional factor. Binds to the promoter of the SQUAMOSA gene.</text>
</comment>
<accession>A0A484MRK3</accession>
<comment type="subcellular location">
    <subcellularLocation>
        <location evidence="1">Nucleus</location>
    </subcellularLocation>
</comment>
<evidence type="ECO:0000256" key="7">
    <source>
        <dbReference type="ARBA" id="ARBA00023163"/>
    </source>
</evidence>
<dbReference type="PANTHER" id="PTHR31251:SF208">
    <property type="entry name" value="SQUAMOSA PROMOTER-BINDING-LIKE PROTEIN 18"/>
    <property type="match status" value="1"/>
</dbReference>
<keyword evidence="6" id="KW-0238">DNA-binding</keyword>
<dbReference type="PANTHER" id="PTHR31251">
    <property type="entry name" value="SQUAMOSA PROMOTER-BINDING-LIKE PROTEIN 4"/>
    <property type="match status" value="1"/>
</dbReference>
<feature type="region of interest" description="Disordered" evidence="11">
    <location>
        <begin position="82"/>
        <end position="136"/>
    </location>
</feature>
<dbReference type="GO" id="GO:0005634">
    <property type="term" value="C:nucleus"/>
    <property type="evidence" value="ECO:0007669"/>
    <property type="project" value="UniProtKB-SubCell"/>
</dbReference>
<evidence type="ECO:0000256" key="2">
    <source>
        <dbReference type="ARBA" id="ARBA00022723"/>
    </source>
</evidence>
<gene>
    <name evidence="13" type="ORF">CCAM_LOCUS32310</name>
</gene>
<keyword evidence="8" id="KW-0539">Nucleus</keyword>
<feature type="domain" description="SBP-type" evidence="12">
    <location>
        <begin position="24"/>
        <end position="101"/>
    </location>
</feature>
<evidence type="ECO:0000256" key="5">
    <source>
        <dbReference type="ARBA" id="ARBA00023015"/>
    </source>
</evidence>
<evidence type="ECO:0000256" key="8">
    <source>
        <dbReference type="ARBA" id="ARBA00023242"/>
    </source>
</evidence>
<dbReference type="GO" id="GO:0008270">
    <property type="term" value="F:zinc ion binding"/>
    <property type="evidence" value="ECO:0007669"/>
    <property type="project" value="UniProtKB-KW"/>
</dbReference>
<feature type="compositionally biased region" description="Low complexity" evidence="11">
    <location>
        <begin position="279"/>
        <end position="289"/>
    </location>
</feature>
<keyword evidence="5" id="KW-0805">Transcription regulation</keyword>
<proteinExistence type="predicted"/>
<dbReference type="Pfam" id="PF03110">
    <property type="entry name" value="SBP"/>
    <property type="match status" value="1"/>
</dbReference>
<protein>
    <recommendedName>
        <fullName evidence="12">SBP-type domain-containing protein</fullName>
    </recommendedName>
</protein>
<keyword evidence="7" id="KW-0804">Transcription</keyword>
<organism evidence="13 14">
    <name type="scientific">Cuscuta campestris</name>
    <dbReference type="NCBI Taxonomy" id="132261"/>
    <lineage>
        <taxon>Eukaryota</taxon>
        <taxon>Viridiplantae</taxon>
        <taxon>Streptophyta</taxon>
        <taxon>Embryophyta</taxon>
        <taxon>Tracheophyta</taxon>
        <taxon>Spermatophyta</taxon>
        <taxon>Magnoliopsida</taxon>
        <taxon>eudicotyledons</taxon>
        <taxon>Gunneridae</taxon>
        <taxon>Pentapetalae</taxon>
        <taxon>asterids</taxon>
        <taxon>lamiids</taxon>
        <taxon>Solanales</taxon>
        <taxon>Convolvulaceae</taxon>
        <taxon>Cuscuteae</taxon>
        <taxon>Cuscuta</taxon>
        <taxon>Cuscuta subgen. Grammica</taxon>
        <taxon>Cuscuta sect. Cleistogrammica</taxon>
    </lineage>
</organism>
<dbReference type="InterPro" id="IPR044817">
    <property type="entry name" value="SBP-like"/>
</dbReference>
<dbReference type="AlphaFoldDB" id="A0A484MRK3"/>
<dbReference type="SUPFAM" id="SSF103612">
    <property type="entry name" value="SBT domain"/>
    <property type="match status" value="1"/>
</dbReference>
<feature type="compositionally biased region" description="Polar residues" evidence="11">
    <location>
        <begin position="119"/>
        <end position="133"/>
    </location>
</feature>
<evidence type="ECO:0000256" key="6">
    <source>
        <dbReference type="ARBA" id="ARBA00023125"/>
    </source>
</evidence>
<dbReference type="Proteomes" id="UP000595140">
    <property type="component" value="Unassembled WGS sequence"/>
</dbReference>
<keyword evidence="3 10" id="KW-0863">Zinc-finger</keyword>
<evidence type="ECO:0000256" key="4">
    <source>
        <dbReference type="ARBA" id="ARBA00022833"/>
    </source>
</evidence>
<dbReference type="EMBL" id="OOIL02004148">
    <property type="protein sequence ID" value="VFQ90534.1"/>
    <property type="molecule type" value="Genomic_DNA"/>
</dbReference>
<evidence type="ECO:0000313" key="14">
    <source>
        <dbReference type="Proteomes" id="UP000595140"/>
    </source>
</evidence>
<dbReference type="Gene3D" id="4.10.1100.10">
    <property type="entry name" value="Transcription factor, SBP-box domain"/>
    <property type="match status" value="1"/>
</dbReference>
<evidence type="ECO:0000256" key="9">
    <source>
        <dbReference type="ARBA" id="ARBA00056472"/>
    </source>
</evidence>
<feature type="region of interest" description="Disordered" evidence="11">
    <location>
        <begin position="276"/>
        <end position="298"/>
    </location>
</feature>
<dbReference type="FunFam" id="4.10.1100.10:FF:000001">
    <property type="entry name" value="Squamosa promoter-binding-like protein 14"/>
    <property type="match status" value="1"/>
</dbReference>
<evidence type="ECO:0000256" key="1">
    <source>
        <dbReference type="ARBA" id="ARBA00004123"/>
    </source>
</evidence>
<dbReference type="GO" id="GO:0003677">
    <property type="term" value="F:DNA binding"/>
    <property type="evidence" value="ECO:0007669"/>
    <property type="project" value="UniProtKB-KW"/>
</dbReference>
<evidence type="ECO:0000256" key="11">
    <source>
        <dbReference type="SAM" id="MobiDB-lite"/>
    </source>
</evidence>
<keyword evidence="4" id="KW-0862">Zinc</keyword>
<keyword evidence="2" id="KW-0479">Metal-binding</keyword>
<name>A0A484MRK3_9ASTE</name>
<dbReference type="InterPro" id="IPR004333">
    <property type="entry name" value="SBP_dom"/>
</dbReference>
<evidence type="ECO:0000313" key="13">
    <source>
        <dbReference type="EMBL" id="VFQ90534.1"/>
    </source>
</evidence>
<dbReference type="PROSITE" id="PS51141">
    <property type="entry name" value="ZF_SBP"/>
    <property type="match status" value="1"/>
</dbReference>
<dbReference type="OrthoDB" id="514967at2759"/>
<sequence>MESSSSSGGALKKVKASGNSSHQVANCLVDGCEEDLSKCRDYHRRHKVCELHSKTAKVTVAGRELRFCQQCSRFHPLSEFDEGKRSCRKRLDGHNKRRRKPQPDSLNSNNNNNNNNNNRSTTMPYSSSPQGSKQILHFGGSGAQMYVNADVSNTVLYNTPSHFTCMDAQKTLPMTSSPHDYNEPNRFQLVQGGGDRNLPEASVSHGVFPGGGFDQSGGDSGRALSLLSSAPAVTRELGFAQPLVHGLDYDAYSHQYTFSQETGEAKHGLHFPEMFQNATSDGSSTSGGSHQTATFRWE</sequence>
<keyword evidence="14" id="KW-1185">Reference proteome</keyword>
<feature type="compositionally biased region" description="Low complexity" evidence="11">
    <location>
        <begin position="107"/>
        <end position="118"/>
    </location>
</feature>
<evidence type="ECO:0000256" key="10">
    <source>
        <dbReference type="PROSITE-ProRule" id="PRU00470"/>
    </source>
</evidence>
<reference evidence="13 14" key="1">
    <citation type="submission" date="2018-04" db="EMBL/GenBank/DDBJ databases">
        <authorList>
            <person name="Vogel A."/>
        </authorList>
    </citation>
    <scope>NUCLEOTIDE SEQUENCE [LARGE SCALE GENOMIC DNA]</scope>
</reference>
<evidence type="ECO:0000259" key="12">
    <source>
        <dbReference type="PROSITE" id="PS51141"/>
    </source>
</evidence>
<feature type="compositionally biased region" description="Basic and acidic residues" evidence="11">
    <location>
        <begin position="82"/>
        <end position="94"/>
    </location>
</feature>
<dbReference type="InterPro" id="IPR036893">
    <property type="entry name" value="SBP_sf"/>
</dbReference>